<comment type="caution">
    <text evidence="2">The sequence shown here is derived from an EMBL/GenBank/DDBJ whole genome shotgun (WGS) entry which is preliminary data.</text>
</comment>
<feature type="transmembrane region" description="Helical" evidence="1">
    <location>
        <begin position="14"/>
        <end position="34"/>
    </location>
</feature>
<dbReference type="Proteomes" id="UP001438112">
    <property type="component" value="Unassembled WGS sequence"/>
</dbReference>
<keyword evidence="1" id="KW-0472">Membrane</keyword>
<gene>
    <name evidence="2" type="ORF">AP20H10_12360</name>
</gene>
<keyword evidence="1" id="KW-0812">Transmembrane</keyword>
<reference evidence="2 3" key="1">
    <citation type="submission" date="2024-03" db="EMBL/GenBank/DDBJ databases">
        <title>Inconsistent identification of Apilactobacillus kunkeei-related strains obtained by well-developed overall genome related indices.</title>
        <authorList>
            <person name="Maeno S."/>
            <person name="Endo A."/>
        </authorList>
    </citation>
    <scope>NUCLEOTIDE SEQUENCE [LARGE SCALE GENOMIC DNA]</scope>
    <source>
        <strain evidence="2 3">20H-10</strain>
    </source>
</reference>
<sequence>MRTKELVKMYVKEFLPFLEYALIVSVVLLLFSVLESEQKFRLNDFQNQFISIPYIFDFFALLCVSMNHNRFKLAIQHGIDRKDFWKAKLMFMAKASLVVNIINLVFVLIIMKMHGMNSLAYTSTYFGFFHSYFIDVIFMFITDYIALLLLMVCVNCFGTFASLFNRYGKICFYLILAAMYFFVGSILAKYSVVASFTHFLGRIHTEVFLNLVFGLYENQKLHPYSNPIHIIISMLIMLAIAAAFNLLFTKLVQVKR</sequence>
<feature type="transmembrane region" description="Helical" evidence="1">
    <location>
        <begin position="228"/>
        <end position="248"/>
    </location>
</feature>
<accession>A0ABP9ZJ87</accession>
<evidence type="ECO:0000313" key="3">
    <source>
        <dbReference type="Proteomes" id="UP001438112"/>
    </source>
</evidence>
<dbReference type="EMBL" id="BAABVV010000040">
    <property type="protein sequence ID" value="GAA6114873.1"/>
    <property type="molecule type" value="Genomic_DNA"/>
</dbReference>
<keyword evidence="1" id="KW-1133">Transmembrane helix</keyword>
<feature type="transmembrane region" description="Helical" evidence="1">
    <location>
        <begin position="131"/>
        <end position="158"/>
    </location>
</feature>
<feature type="transmembrane region" description="Helical" evidence="1">
    <location>
        <begin position="89"/>
        <end position="111"/>
    </location>
</feature>
<proteinExistence type="predicted"/>
<keyword evidence="3" id="KW-1185">Reference proteome</keyword>
<dbReference type="RefSeq" id="WP_353318488.1">
    <property type="nucleotide sequence ID" value="NZ_BAABVV010000040.1"/>
</dbReference>
<evidence type="ECO:0000256" key="1">
    <source>
        <dbReference type="SAM" id="Phobius"/>
    </source>
</evidence>
<evidence type="ECO:0008006" key="4">
    <source>
        <dbReference type="Google" id="ProtNLM"/>
    </source>
</evidence>
<evidence type="ECO:0000313" key="2">
    <source>
        <dbReference type="EMBL" id="GAA6114873.1"/>
    </source>
</evidence>
<protein>
    <recommendedName>
        <fullName evidence="4">ABC transporter permease</fullName>
    </recommendedName>
</protein>
<name>A0ABP9ZJ87_9LACO</name>
<feature type="transmembrane region" description="Helical" evidence="1">
    <location>
        <begin position="49"/>
        <end position="68"/>
    </location>
</feature>
<organism evidence="2 3">
    <name type="scientific">Apilactobacillus apinorum</name>
    <dbReference type="NCBI Taxonomy" id="1218495"/>
    <lineage>
        <taxon>Bacteria</taxon>
        <taxon>Bacillati</taxon>
        <taxon>Bacillota</taxon>
        <taxon>Bacilli</taxon>
        <taxon>Lactobacillales</taxon>
        <taxon>Lactobacillaceae</taxon>
        <taxon>Apilactobacillus</taxon>
    </lineage>
</organism>
<feature type="transmembrane region" description="Helical" evidence="1">
    <location>
        <begin position="170"/>
        <end position="192"/>
    </location>
</feature>